<proteinExistence type="predicted"/>
<feature type="signal peptide" evidence="1">
    <location>
        <begin position="1"/>
        <end position="16"/>
    </location>
</feature>
<keyword evidence="1" id="KW-0732">Signal</keyword>
<dbReference type="OrthoDB" id="5946976at2759"/>
<dbReference type="Gene3D" id="3.40.710.10">
    <property type="entry name" value="DD-peptidase/beta-lactamase superfamily"/>
    <property type="match status" value="1"/>
</dbReference>
<organism evidence="3 4">
    <name type="scientific">Mytilus edulis</name>
    <name type="common">Blue mussel</name>
    <dbReference type="NCBI Taxonomy" id="6550"/>
    <lineage>
        <taxon>Eukaryota</taxon>
        <taxon>Metazoa</taxon>
        <taxon>Spiralia</taxon>
        <taxon>Lophotrochozoa</taxon>
        <taxon>Mollusca</taxon>
        <taxon>Bivalvia</taxon>
        <taxon>Autobranchia</taxon>
        <taxon>Pteriomorphia</taxon>
        <taxon>Mytilida</taxon>
        <taxon>Mytiloidea</taxon>
        <taxon>Mytilidae</taxon>
        <taxon>Mytilinae</taxon>
        <taxon>Mytilus</taxon>
    </lineage>
</organism>
<dbReference type="InterPro" id="IPR001466">
    <property type="entry name" value="Beta-lactam-related"/>
</dbReference>
<dbReference type="EMBL" id="CAJPWZ010003321">
    <property type="protein sequence ID" value="CAG2257220.1"/>
    <property type="molecule type" value="Genomic_DNA"/>
</dbReference>
<dbReference type="Pfam" id="PF00144">
    <property type="entry name" value="Beta-lactamase"/>
    <property type="match status" value="1"/>
</dbReference>
<evidence type="ECO:0000259" key="2">
    <source>
        <dbReference type="Pfam" id="PF00144"/>
    </source>
</evidence>
<feature type="domain" description="Beta-lactamase-related" evidence="2">
    <location>
        <begin position="37"/>
        <end position="363"/>
    </location>
</feature>
<reference evidence="3" key="1">
    <citation type="submission" date="2021-03" db="EMBL/GenBank/DDBJ databases">
        <authorList>
            <person name="Bekaert M."/>
        </authorList>
    </citation>
    <scope>NUCLEOTIDE SEQUENCE</scope>
</reference>
<keyword evidence="4" id="KW-1185">Reference proteome</keyword>
<sequence>MLGLFVFCLVTGVVNGCTSCSTALNATLKELMLCKSHLVVGLSVSVVKSDKVLFVEGYSNDNTSVTGDTVFQIASLSKAFASTLLVKLIEEKTEYSLDTKIKTILRNDHIFNDSLRSEYTTVRDLLSHRTGIPQNNRIRLNTNLTRSNLIHRLKYLKAEKEFRGSYIYSSLLYGLVTHITEMIGGDTWENLVSKFIFEPLGMKSSTFVTTANPEKINLAQGYRDFYGDFHPVPFEFSKYYGELCGSGCILSTAVDMTKWMTFHLNGGKLSDGRRLISEKAFKEITTAVNTVPNDMYTYKYYTKPKVPVTTAISGYALGWRSGFYGGNRMFIHGGSTYGYRALMSWYPDADLGIFIVLTGNDPNYFIRQVLHNYIFDIYTNQTPYINSTATLCSFPQPWYDYTPNTKLNVTKSLAMSRQKTDYIGNYYNPAYGHIQVKGHEDMNKLTLIYGVSTFILYPKEAKDEFYGDSVGLTKYLFNFYTFRFDIECDNPYLEIPKFESMSPPVFQKSRDNANRALTIFNSGFDQLIFMVVLYAVAQTRTF</sequence>
<evidence type="ECO:0000313" key="3">
    <source>
        <dbReference type="EMBL" id="CAG2257220.1"/>
    </source>
</evidence>
<dbReference type="PANTHER" id="PTHR46825">
    <property type="entry name" value="D-ALANYL-D-ALANINE-CARBOXYPEPTIDASE/ENDOPEPTIDASE AMPH"/>
    <property type="match status" value="1"/>
</dbReference>
<dbReference type="InterPro" id="IPR050491">
    <property type="entry name" value="AmpC-like"/>
</dbReference>
<evidence type="ECO:0000313" key="4">
    <source>
        <dbReference type="Proteomes" id="UP000683360"/>
    </source>
</evidence>
<dbReference type="Proteomes" id="UP000683360">
    <property type="component" value="Unassembled WGS sequence"/>
</dbReference>
<accession>A0A8S3VRJ6</accession>
<dbReference type="AlphaFoldDB" id="A0A8S3VRJ6"/>
<name>A0A8S3VRJ6_MYTED</name>
<protein>
    <recommendedName>
        <fullName evidence="2">Beta-lactamase-related domain-containing protein</fullName>
    </recommendedName>
</protein>
<dbReference type="PANTHER" id="PTHR46825:SF15">
    <property type="entry name" value="BETA-LACTAMASE-RELATED DOMAIN-CONTAINING PROTEIN"/>
    <property type="match status" value="1"/>
</dbReference>
<dbReference type="InterPro" id="IPR012338">
    <property type="entry name" value="Beta-lactam/transpept-like"/>
</dbReference>
<feature type="chain" id="PRO_5035833335" description="Beta-lactamase-related domain-containing protein" evidence="1">
    <location>
        <begin position="17"/>
        <end position="542"/>
    </location>
</feature>
<evidence type="ECO:0000256" key="1">
    <source>
        <dbReference type="SAM" id="SignalP"/>
    </source>
</evidence>
<dbReference type="SUPFAM" id="SSF56601">
    <property type="entry name" value="beta-lactamase/transpeptidase-like"/>
    <property type="match status" value="1"/>
</dbReference>
<comment type="caution">
    <text evidence="3">The sequence shown here is derived from an EMBL/GenBank/DDBJ whole genome shotgun (WGS) entry which is preliminary data.</text>
</comment>
<gene>
    <name evidence="3" type="ORF">MEDL_68498</name>
</gene>